<gene>
    <name evidence="1" type="ordered locus">BHWA1_02671</name>
</gene>
<dbReference type="Proteomes" id="UP000001803">
    <property type="component" value="Plasmid pBHWA1"/>
</dbReference>
<organism evidence="1 2">
    <name type="scientific">Brachyspira hyodysenteriae (strain ATCC 49526 / WA1)</name>
    <dbReference type="NCBI Taxonomy" id="565034"/>
    <lineage>
        <taxon>Bacteria</taxon>
        <taxon>Pseudomonadati</taxon>
        <taxon>Spirochaetota</taxon>
        <taxon>Spirochaetia</taxon>
        <taxon>Brachyspirales</taxon>
        <taxon>Brachyspiraceae</taxon>
        <taxon>Brachyspira</taxon>
    </lineage>
</organism>
<dbReference type="AlphaFoldDB" id="A0A3B6VCJ1"/>
<keyword evidence="1" id="KW-0614">Plasmid</keyword>
<dbReference type="RefSeq" id="WP_012672148.1">
    <property type="nucleotide sequence ID" value="NC_012226.1"/>
</dbReference>
<name>A0A3B6VCJ1_BRAHW</name>
<dbReference type="GO" id="GO:0016740">
    <property type="term" value="F:transferase activity"/>
    <property type="evidence" value="ECO:0007669"/>
    <property type="project" value="UniProtKB-KW"/>
</dbReference>
<dbReference type="Pfam" id="PF14305">
    <property type="entry name" value="ATPgrasp_TupA"/>
    <property type="match status" value="1"/>
</dbReference>
<dbReference type="InterPro" id="IPR029465">
    <property type="entry name" value="ATPgrasp_TupA"/>
</dbReference>
<protein>
    <submittedName>
        <fullName evidence="1">Glycosyltransferase</fullName>
    </submittedName>
</protein>
<dbReference type="InterPro" id="IPR007739">
    <property type="entry name" value="RgpF"/>
</dbReference>
<sequence length="609" mass="73650">MKRLTIFLHYDNDNIIDDYIIYWLKYMNKLSDILLVSNNNLPIEESKKVEKLVLKHFIGSHGGKGEKSLKKAYEYAYNNHILEKYDWVIIITDSIYGPFFDIEPYIIEKEKKEDICYGFTKAMVNTENEHIQSTFLAMPKKAFLSKEIYEHLINLDKLGNKSDAVVYGEIKWSQILRNLGFKLEGMFDDIDPNYIKYEPVKPAFVEMIEKGYPFVRKTLFTKNYLLIENIKDYLKLKNIIPKECFDNMQKNIDRTISKDILYINMEYPEIRKNIEKKQNILDQKYREEYNYPLEFLEVQTFIEKLIFLKLNYQTEKILKYSDKYIVREYLKDKIDNQLLMPLLGLYNNEIEILSNLDLDKLDENTLLCSTINDTKIYFNKNINYIQLLHLINFESSKYFNSLEWQYKYIKPRLLTYKDEYHIYDQGILYKIFCFNSKPSVIKVISKQNNNTYANFYNLEWDKLDIIQEFTNIEYIEKPPYLKEMINIAEKLSNEFPIFVSVDFIGNNEKFYFDKFDFYSEELLHPINNKKYDLEWGNYIKIPNIQNEYLTLDKDIYLRTLIKYDILSLQLMEYKKELFSIRKVVDKIAWWIPFKSWRIKFRDKLYKSKN</sequence>
<reference evidence="1 2" key="1">
    <citation type="journal article" date="2009" name="PLoS ONE">
        <title>Genome sequence of the pathogenic intestinal spirochete Brachyspira hyodysenteriae reveals adaptations to its lifestyle in the porcine large intestine.</title>
        <authorList>
            <person name="Bellgard M.I."/>
            <person name="Wanchanthuek P."/>
            <person name="La T."/>
            <person name="Ryan K."/>
            <person name="Moolhuijzen P."/>
            <person name="Albertyn Z."/>
            <person name="Shaban B."/>
            <person name="Motro Y."/>
            <person name="Dunn D.S."/>
            <person name="Schibeci D."/>
            <person name="Hunter A."/>
            <person name="Barrero R."/>
            <person name="Phillips N.D."/>
            <person name="Hampson D.J."/>
        </authorList>
    </citation>
    <scope>NUCLEOTIDE SEQUENCE [LARGE SCALE GENOMIC DNA]</scope>
    <source>
        <strain evidence="2">ATCC 49526 / WA1</strain>
    </source>
</reference>
<accession>A0A3B6VCJ1</accession>
<dbReference type="KEGG" id="bhy:BHWA1_02671"/>
<dbReference type="Pfam" id="PF05045">
    <property type="entry name" value="RgpF"/>
    <property type="match status" value="1"/>
</dbReference>
<proteinExistence type="predicted"/>
<keyword evidence="2" id="KW-1185">Reference proteome</keyword>
<evidence type="ECO:0000313" key="2">
    <source>
        <dbReference type="Proteomes" id="UP000001803"/>
    </source>
</evidence>
<geneLocation type="plasmid" evidence="1 2">
    <name>pBHWA1</name>
</geneLocation>
<evidence type="ECO:0000313" key="1">
    <source>
        <dbReference type="EMBL" id="ACN85122.1"/>
    </source>
</evidence>
<dbReference type="EMBL" id="CP001360">
    <property type="protein sequence ID" value="ACN85122.1"/>
    <property type="molecule type" value="Genomic_DNA"/>
</dbReference>